<comment type="caution">
    <text evidence="8">The sequence shown here is derived from an EMBL/GenBank/DDBJ whole genome shotgun (WGS) entry which is preliminary data.</text>
</comment>
<evidence type="ECO:0000313" key="9">
    <source>
        <dbReference type="Proteomes" id="UP000264719"/>
    </source>
</evidence>
<protein>
    <recommendedName>
        <fullName evidence="10">LysE family translocator</fullName>
    </recommendedName>
</protein>
<dbReference type="GO" id="GO:0015171">
    <property type="term" value="F:amino acid transmembrane transporter activity"/>
    <property type="evidence" value="ECO:0007669"/>
    <property type="project" value="TreeGrafter"/>
</dbReference>
<feature type="transmembrane region" description="Helical" evidence="7">
    <location>
        <begin position="127"/>
        <end position="148"/>
    </location>
</feature>
<comment type="subcellular location">
    <subcellularLocation>
        <location evidence="1">Cell membrane</location>
        <topology evidence="1">Multi-pass membrane protein</topology>
    </subcellularLocation>
</comment>
<keyword evidence="5 7" id="KW-0472">Membrane</keyword>
<evidence type="ECO:0000256" key="5">
    <source>
        <dbReference type="ARBA" id="ARBA00023136"/>
    </source>
</evidence>
<dbReference type="PANTHER" id="PTHR30086:SF20">
    <property type="entry name" value="ARGININE EXPORTER PROTEIN ARGO-RELATED"/>
    <property type="match status" value="1"/>
</dbReference>
<evidence type="ECO:0000256" key="4">
    <source>
        <dbReference type="ARBA" id="ARBA00022989"/>
    </source>
</evidence>
<sequence>MIAQLPSERNVRRRIAHSSRQMPGSTLAGARSHGTLRRDRSRRQRRMDLPLWGGEPMEPTALFAYMMTLGALTLTPGPLVAVLAARSASRDRRGACAMAIGICIGDVLVILAICAGLGFWLKANSEIFSIAKYAGAGLLILVAIRMWRAQAAPTQATARAYGVLTSALIGFTVCLSSPQTVVIYFMLLPRVVDLTLVGPQEILILTGATVAALLAVFVTIILCSELTQRLLNYPAGATIWSRIMSLTIGGSAIWVLAG</sequence>
<dbReference type="AlphaFoldDB" id="A0A348WGC0"/>
<dbReference type="InterPro" id="IPR001123">
    <property type="entry name" value="LeuE-type"/>
</dbReference>
<dbReference type="Pfam" id="PF01810">
    <property type="entry name" value="LysE"/>
    <property type="match status" value="1"/>
</dbReference>
<proteinExistence type="predicted"/>
<evidence type="ECO:0000256" key="3">
    <source>
        <dbReference type="ARBA" id="ARBA00022692"/>
    </source>
</evidence>
<evidence type="ECO:0000256" key="7">
    <source>
        <dbReference type="SAM" id="Phobius"/>
    </source>
</evidence>
<keyword evidence="3 7" id="KW-0812">Transmembrane</keyword>
<dbReference type="PANTHER" id="PTHR30086">
    <property type="entry name" value="ARGININE EXPORTER PROTEIN ARGO"/>
    <property type="match status" value="1"/>
</dbReference>
<evidence type="ECO:0000256" key="1">
    <source>
        <dbReference type="ARBA" id="ARBA00004651"/>
    </source>
</evidence>
<evidence type="ECO:0000256" key="2">
    <source>
        <dbReference type="ARBA" id="ARBA00022475"/>
    </source>
</evidence>
<accession>A0A348WGC0</accession>
<evidence type="ECO:0000313" key="8">
    <source>
        <dbReference type="EMBL" id="HAR53582.1"/>
    </source>
</evidence>
<feature type="transmembrane region" description="Helical" evidence="7">
    <location>
        <begin position="62"/>
        <end position="85"/>
    </location>
</feature>
<dbReference type="GO" id="GO:0005886">
    <property type="term" value="C:plasma membrane"/>
    <property type="evidence" value="ECO:0007669"/>
    <property type="project" value="UniProtKB-SubCell"/>
</dbReference>
<keyword evidence="4 7" id="KW-1133">Transmembrane helix</keyword>
<evidence type="ECO:0008006" key="10">
    <source>
        <dbReference type="Google" id="ProtNLM"/>
    </source>
</evidence>
<feature type="transmembrane region" description="Helical" evidence="7">
    <location>
        <begin position="160"/>
        <end position="187"/>
    </location>
</feature>
<reference evidence="8 9" key="1">
    <citation type="journal article" date="2018" name="Nat. Biotechnol.">
        <title>A standardized bacterial taxonomy based on genome phylogeny substantially revises the tree of life.</title>
        <authorList>
            <person name="Parks D.H."/>
            <person name="Chuvochina M."/>
            <person name="Waite D.W."/>
            <person name="Rinke C."/>
            <person name="Skarshewski A."/>
            <person name="Chaumeil P.A."/>
            <person name="Hugenholtz P."/>
        </authorList>
    </citation>
    <scope>NUCLEOTIDE SEQUENCE [LARGE SCALE GENOMIC DNA]</scope>
    <source>
        <strain evidence="8">UBA9169</strain>
    </source>
</reference>
<keyword evidence="2" id="KW-1003">Cell membrane</keyword>
<evidence type="ECO:0000256" key="6">
    <source>
        <dbReference type="SAM" id="MobiDB-lite"/>
    </source>
</evidence>
<gene>
    <name evidence="8" type="ORF">DCS45_17160</name>
</gene>
<dbReference type="Proteomes" id="UP000264719">
    <property type="component" value="Unassembled WGS sequence"/>
</dbReference>
<name>A0A348WGC0_9RHOB</name>
<dbReference type="EMBL" id="DMVW01000165">
    <property type="protein sequence ID" value="HAR53582.1"/>
    <property type="molecule type" value="Genomic_DNA"/>
</dbReference>
<feature type="transmembrane region" description="Helical" evidence="7">
    <location>
        <begin position="202"/>
        <end position="223"/>
    </location>
</feature>
<organism evidence="8 9">
    <name type="scientific">Roseovarius nubinhibens</name>
    <dbReference type="NCBI Taxonomy" id="314263"/>
    <lineage>
        <taxon>Bacteria</taxon>
        <taxon>Pseudomonadati</taxon>
        <taxon>Pseudomonadota</taxon>
        <taxon>Alphaproteobacteria</taxon>
        <taxon>Rhodobacterales</taxon>
        <taxon>Roseobacteraceae</taxon>
        <taxon>Roseovarius</taxon>
    </lineage>
</organism>
<feature type="region of interest" description="Disordered" evidence="6">
    <location>
        <begin position="1"/>
        <end position="42"/>
    </location>
</feature>
<feature type="transmembrane region" description="Helical" evidence="7">
    <location>
        <begin position="97"/>
        <end position="121"/>
    </location>
</feature>